<dbReference type="PROSITE" id="PS50995">
    <property type="entry name" value="HTH_MARR_2"/>
    <property type="match status" value="1"/>
</dbReference>
<keyword evidence="3" id="KW-0804">Transcription</keyword>
<evidence type="ECO:0000313" key="6">
    <source>
        <dbReference type="Proteomes" id="UP000189818"/>
    </source>
</evidence>
<gene>
    <name evidence="5" type="ORF">SAMN06295920_101167</name>
</gene>
<evidence type="ECO:0000256" key="2">
    <source>
        <dbReference type="ARBA" id="ARBA00023125"/>
    </source>
</evidence>
<dbReference type="PANTHER" id="PTHR42756">
    <property type="entry name" value="TRANSCRIPTIONAL REGULATOR, MARR"/>
    <property type="match status" value="1"/>
</dbReference>
<dbReference type="PRINTS" id="PR00598">
    <property type="entry name" value="HTHMARR"/>
</dbReference>
<dbReference type="InterPro" id="IPR036390">
    <property type="entry name" value="WH_DNA-bd_sf"/>
</dbReference>
<dbReference type="Gene3D" id="1.10.10.10">
    <property type="entry name" value="Winged helix-like DNA-binding domain superfamily/Winged helix DNA-binding domain"/>
    <property type="match status" value="1"/>
</dbReference>
<dbReference type="Pfam" id="PF12802">
    <property type="entry name" value="MarR_2"/>
    <property type="match status" value="1"/>
</dbReference>
<dbReference type="PANTHER" id="PTHR42756:SF1">
    <property type="entry name" value="TRANSCRIPTIONAL REPRESSOR OF EMRAB OPERON"/>
    <property type="match status" value="1"/>
</dbReference>
<keyword evidence="2 5" id="KW-0238">DNA-binding</keyword>
<dbReference type="EMBL" id="FUYM01000001">
    <property type="protein sequence ID" value="SKB25707.1"/>
    <property type="molecule type" value="Genomic_DNA"/>
</dbReference>
<sequence length="202" mass="23277">MKQFRLKCHLHLKYFDWPDESAMGMDTRKKNNKNASFREPHDYKSDRPLLDSLFSGEIDYLIRMIRMREIYAIELLLEPVGLTLSAWYPLAVLRVEDGMSQRELGSRLNLKDAAIGKAIDALERAGLVVRKKDATDRRKALVCLTKEGKTISEAVAGMRDQFQAVVVKDFSEIEKATFRDLLERSYQNIGDFITSSLDKKRD</sequence>
<keyword evidence="6" id="KW-1185">Reference proteome</keyword>
<organism evidence="5 6">
    <name type="scientific">Rhizorhabdus histidinilytica</name>
    <dbReference type="NCBI Taxonomy" id="439228"/>
    <lineage>
        <taxon>Bacteria</taxon>
        <taxon>Pseudomonadati</taxon>
        <taxon>Pseudomonadota</taxon>
        <taxon>Alphaproteobacteria</taxon>
        <taxon>Sphingomonadales</taxon>
        <taxon>Sphingomonadaceae</taxon>
        <taxon>Rhizorhabdus</taxon>
    </lineage>
</organism>
<dbReference type="SUPFAM" id="SSF46785">
    <property type="entry name" value="Winged helix' DNA-binding domain"/>
    <property type="match status" value="1"/>
</dbReference>
<dbReference type="AlphaFoldDB" id="A0A1T4ZSY1"/>
<dbReference type="GO" id="GO:0003677">
    <property type="term" value="F:DNA binding"/>
    <property type="evidence" value="ECO:0007669"/>
    <property type="project" value="UniProtKB-KW"/>
</dbReference>
<evidence type="ECO:0000259" key="4">
    <source>
        <dbReference type="PROSITE" id="PS50995"/>
    </source>
</evidence>
<dbReference type="Proteomes" id="UP000189818">
    <property type="component" value="Unassembled WGS sequence"/>
</dbReference>
<dbReference type="PROSITE" id="PS01117">
    <property type="entry name" value="HTH_MARR_1"/>
    <property type="match status" value="1"/>
</dbReference>
<evidence type="ECO:0000313" key="5">
    <source>
        <dbReference type="EMBL" id="SKB25707.1"/>
    </source>
</evidence>
<keyword evidence="1" id="KW-0805">Transcription regulation</keyword>
<dbReference type="InterPro" id="IPR000835">
    <property type="entry name" value="HTH_MarR-typ"/>
</dbReference>
<feature type="domain" description="HTH marR-type" evidence="4">
    <location>
        <begin position="51"/>
        <end position="187"/>
    </location>
</feature>
<protein>
    <submittedName>
        <fullName evidence="5">DNA-binding transcriptional regulator, MarR family</fullName>
    </submittedName>
</protein>
<accession>A0A1T4ZSY1</accession>
<dbReference type="InterPro" id="IPR023187">
    <property type="entry name" value="Tscrpt_reg_MarR-type_CS"/>
</dbReference>
<evidence type="ECO:0000256" key="3">
    <source>
        <dbReference type="ARBA" id="ARBA00023163"/>
    </source>
</evidence>
<dbReference type="GO" id="GO:0003700">
    <property type="term" value="F:DNA-binding transcription factor activity"/>
    <property type="evidence" value="ECO:0007669"/>
    <property type="project" value="InterPro"/>
</dbReference>
<evidence type="ECO:0000256" key="1">
    <source>
        <dbReference type="ARBA" id="ARBA00023015"/>
    </source>
</evidence>
<reference evidence="6" key="1">
    <citation type="submission" date="2017-02" db="EMBL/GenBank/DDBJ databases">
        <authorList>
            <person name="Varghese N."/>
            <person name="Submissions S."/>
        </authorList>
    </citation>
    <scope>NUCLEOTIDE SEQUENCE [LARGE SCALE GENOMIC DNA]</scope>
    <source>
        <strain evidence="6">UM2</strain>
    </source>
</reference>
<dbReference type="STRING" id="439228.SAMN06295920_101167"/>
<proteinExistence type="predicted"/>
<dbReference type="InterPro" id="IPR036388">
    <property type="entry name" value="WH-like_DNA-bd_sf"/>
</dbReference>
<name>A0A1T4ZSY1_9SPHN</name>
<dbReference type="SMART" id="SM00347">
    <property type="entry name" value="HTH_MARR"/>
    <property type="match status" value="1"/>
</dbReference>